<dbReference type="Proteomes" id="UP000664940">
    <property type="component" value="Unassembled WGS sequence"/>
</dbReference>
<accession>A0A834AHN6</accession>
<evidence type="ECO:0000313" key="2">
    <source>
        <dbReference type="Proteomes" id="UP000664940"/>
    </source>
</evidence>
<dbReference type="AlphaFoldDB" id="A0A834AHN6"/>
<organism evidence="1 2">
    <name type="scientific">Phyllostomus discolor</name>
    <name type="common">pale spear-nosed bat</name>
    <dbReference type="NCBI Taxonomy" id="89673"/>
    <lineage>
        <taxon>Eukaryota</taxon>
        <taxon>Metazoa</taxon>
        <taxon>Chordata</taxon>
        <taxon>Craniata</taxon>
        <taxon>Vertebrata</taxon>
        <taxon>Euteleostomi</taxon>
        <taxon>Mammalia</taxon>
        <taxon>Eutheria</taxon>
        <taxon>Laurasiatheria</taxon>
        <taxon>Chiroptera</taxon>
        <taxon>Yangochiroptera</taxon>
        <taxon>Phyllostomidae</taxon>
        <taxon>Phyllostominae</taxon>
        <taxon>Phyllostomus</taxon>
    </lineage>
</organism>
<protein>
    <submittedName>
        <fullName evidence="1">Uncharacterized protein</fullName>
    </submittedName>
</protein>
<gene>
    <name evidence="1" type="ORF">HJG60_010915</name>
</gene>
<dbReference type="EMBL" id="JABVXQ010000005">
    <property type="protein sequence ID" value="KAF6109685.1"/>
    <property type="molecule type" value="Genomic_DNA"/>
</dbReference>
<name>A0A834AHN6_9CHIR</name>
<evidence type="ECO:0000313" key="1">
    <source>
        <dbReference type="EMBL" id="KAF6109685.1"/>
    </source>
</evidence>
<comment type="caution">
    <text evidence="1">The sequence shown here is derived from an EMBL/GenBank/DDBJ whole genome shotgun (WGS) entry which is preliminary data.</text>
</comment>
<proteinExistence type="predicted"/>
<sequence length="255" mass="28163">MHSRIFSSIHGIYTLDAHSITLPRPVVTAKNVSRHCQRSPVTEQTGRWGKGMGVQGMIYCYQMDPPLCCRGPPPHTRFALPGKECLSMPETGEKERDYLFKELYKLKSNNLMSSLRSQSLLEYPQTHSPSFPLCPVQGTVSQKKGNRILWFSAQATWSQKDTAWLPRLGLNPSANLPLQHHFQLLPQLDTAANIPIFFQLSQAAIESPGRCGPVVWSQSSPSSHPGFVTRGGCLLVTSSVEVTPVPLAQTLATAL</sequence>
<reference evidence="1 2" key="1">
    <citation type="journal article" date="2020" name="Nature">
        <title>Six reference-quality genomes reveal evolution of bat adaptations.</title>
        <authorList>
            <person name="Jebb D."/>
            <person name="Huang Z."/>
            <person name="Pippel M."/>
            <person name="Hughes G.M."/>
            <person name="Lavrichenko K."/>
            <person name="Devanna P."/>
            <person name="Winkler S."/>
            <person name="Jermiin L.S."/>
            <person name="Skirmuntt E.C."/>
            <person name="Katzourakis A."/>
            <person name="Burkitt-Gray L."/>
            <person name="Ray D.A."/>
            <person name="Sullivan K.A.M."/>
            <person name="Roscito J.G."/>
            <person name="Kirilenko B.M."/>
            <person name="Davalos L.M."/>
            <person name="Corthals A.P."/>
            <person name="Power M.L."/>
            <person name="Jones G."/>
            <person name="Ransome R.D."/>
            <person name="Dechmann D.K.N."/>
            <person name="Locatelli A.G."/>
            <person name="Puechmaille S.J."/>
            <person name="Fedrigo O."/>
            <person name="Jarvis E.D."/>
            <person name="Hiller M."/>
            <person name="Vernes S.C."/>
            <person name="Myers E.W."/>
            <person name="Teeling E.C."/>
        </authorList>
    </citation>
    <scope>NUCLEOTIDE SEQUENCE [LARGE SCALE GENOMIC DNA]</scope>
    <source>
        <strain evidence="1">Bat1K_MPI-CBG_1</strain>
    </source>
</reference>